<comment type="caution">
    <text evidence="1">The sequence shown here is derived from an EMBL/GenBank/DDBJ whole genome shotgun (WGS) entry which is preliminary data.</text>
</comment>
<reference evidence="2" key="1">
    <citation type="submission" date="2017-09" db="EMBL/GenBank/DDBJ databases">
        <title>Depth-based differentiation of microbial function through sediment-hosted aquifers and enrichment of novel symbionts in the deep terrestrial subsurface.</title>
        <authorList>
            <person name="Probst A.J."/>
            <person name="Ladd B."/>
            <person name="Jarett J.K."/>
            <person name="Geller-Mcgrath D.E."/>
            <person name="Sieber C.M.K."/>
            <person name="Emerson J.B."/>
            <person name="Anantharaman K."/>
            <person name="Thomas B.C."/>
            <person name="Malmstrom R."/>
            <person name="Stieglmeier M."/>
            <person name="Klingl A."/>
            <person name="Woyke T."/>
            <person name="Ryan C.M."/>
            <person name="Banfield J.F."/>
        </authorList>
    </citation>
    <scope>NUCLEOTIDE SEQUENCE [LARGE SCALE GENOMIC DNA]</scope>
</reference>
<dbReference type="Proteomes" id="UP000230481">
    <property type="component" value="Unassembled WGS sequence"/>
</dbReference>
<evidence type="ECO:0000313" key="1">
    <source>
        <dbReference type="EMBL" id="PIT96612.1"/>
    </source>
</evidence>
<dbReference type="AlphaFoldDB" id="A0A2M6WV08"/>
<dbReference type="EMBL" id="PFAA01000041">
    <property type="protein sequence ID" value="PIT96612.1"/>
    <property type="molecule type" value="Genomic_DNA"/>
</dbReference>
<proteinExistence type="predicted"/>
<sequence length="79" mass="8849">MNLLRTRGVRGGSGLNRTLRSRWNAPNRALAGRAGKPKISFPFFVEEASHASSTPHTRRGKEERKGNFLLAPPNVLIYY</sequence>
<organism evidence="1 2">
    <name type="scientific">Candidatus Campbellbacteria bacterium CG10_big_fil_rev_8_21_14_0_10_35_52</name>
    <dbReference type="NCBI Taxonomy" id="1974527"/>
    <lineage>
        <taxon>Bacteria</taxon>
        <taxon>Candidatus Campbelliibacteriota</taxon>
    </lineage>
</organism>
<name>A0A2M6WV08_9BACT</name>
<protein>
    <submittedName>
        <fullName evidence="1">Uncharacterized protein</fullName>
    </submittedName>
</protein>
<evidence type="ECO:0000313" key="2">
    <source>
        <dbReference type="Proteomes" id="UP000230481"/>
    </source>
</evidence>
<accession>A0A2M6WV08</accession>
<gene>
    <name evidence="1" type="ORF">COT82_02230</name>
</gene>